<keyword evidence="3" id="KW-0808">Transferase</keyword>
<sequence>MARIDKLNFDNRVLRTLPIDPETENYARQVPGACFSRVKPTPVANPKTVAYSVPAMKLLDLSEEELKREDFPAYFSGSKPLPGSDPAAHCYCGHQFGNFAGQLGDGAAISLGEVVNQAGERWEIQFKGSGLTPYSRTADGRKVLRSTIREFLCSEAMHHLGVPTTRAGSCVTSDTKVVRDIFYSGNPIQERVTIVLRIAPTFLRFGSFEIFKPADGTTGRKGPSVGRKDILEKMLDYSIQSFYPKIYEDHCEDLVQRNLAFYREVVKSTAKMVAEWQCVGFCHGVLNTDNMSILGITIDYGPYGFLDGYDPDHICNTTDDRGRYTFTRQAEMCRWNLGKFAEALSMCLPEEQSKAELELFDETFEEHYITKMRKKLGLLQNNLPEDRALIDSLHKAMQATRADFTNVFRSLSTLPLPGSPGFEEECSKLQEYLLSQCCSVEELRKANSPRINPSQLQMLMMITQSNPSLLEQLFGDSATLMKEMAKLEKAKELISMTAEQKRSDDSVIWSKWLEEYKTRLMKETEDTETSLEELNQRRVEVMNATNPKFILRNYIAENAIKEAENGDFSEVHRVLKLLESPFSDDVSLPFIEHTSELAGDEDAGASKPVEPTISPSNTSTVNSCTGVAYNSRPPEWAMELRVS</sequence>
<feature type="region of interest" description="Disordered" evidence="10">
    <location>
        <begin position="597"/>
        <end position="626"/>
    </location>
</feature>
<dbReference type="AlphaFoldDB" id="A0A7M7PXN1"/>
<dbReference type="GO" id="GO:0005524">
    <property type="term" value="F:ATP binding"/>
    <property type="evidence" value="ECO:0007669"/>
    <property type="project" value="UniProtKB-KW"/>
</dbReference>
<keyword evidence="4" id="KW-0548">Nucleotidyltransferase</keyword>
<evidence type="ECO:0000256" key="6">
    <source>
        <dbReference type="ARBA" id="ARBA00022741"/>
    </source>
</evidence>
<name>A0A7M7PXN1_STRPU</name>
<dbReference type="PANTHER" id="PTHR12153:SF15">
    <property type="entry name" value="PROTEIN ADENYLYLTRANSFERASE SELO, MITOCHONDRIAL"/>
    <property type="match status" value="1"/>
</dbReference>
<dbReference type="EnsemblMetazoa" id="XM_031000211">
    <property type="protein sequence ID" value="XP_030856071"/>
    <property type="gene ID" value="LOC578344"/>
</dbReference>
<dbReference type="PANTHER" id="PTHR12153">
    <property type="entry name" value="SELENOPROTEIN O"/>
    <property type="match status" value="1"/>
</dbReference>
<feature type="compositionally biased region" description="Polar residues" evidence="10">
    <location>
        <begin position="613"/>
        <end position="625"/>
    </location>
</feature>
<keyword evidence="8" id="KW-0460">Magnesium</keyword>
<evidence type="ECO:0000256" key="1">
    <source>
        <dbReference type="ARBA" id="ARBA00001946"/>
    </source>
</evidence>
<dbReference type="NCBIfam" id="NF000658">
    <property type="entry name" value="PRK00029.1"/>
    <property type="match status" value="1"/>
</dbReference>
<dbReference type="HAMAP" id="MF_00692">
    <property type="entry name" value="SelO"/>
    <property type="match status" value="1"/>
</dbReference>
<evidence type="ECO:0000256" key="9">
    <source>
        <dbReference type="ARBA" id="ARBA00031547"/>
    </source>
</evidence>
<dbReference type="RefSeq" id="XP_030856071.1">
    <property type="nucleotide sequence ID" value="XM_031000211.1"/>
</dbReference>
<dbReference type="InterPro" id="IPR003846">
    <property type="entry name" value="SelO"/>
</dbReference>
<evidence type="ECO:0000313" key="11">
    <source>
        <dbReference type="EnsemblMetazoa" id="XP_030856071"/>
    </source>
</evidence>
<evidence type="ECO:0000256" key="5">
    <source>
        <dbReference type="ARBA" id="ARBA00022723"/>
    </source>
</evidence>
<proteinExistence type="inferred from homology"/>
<organism evidence="11 12">
    <name type="scientific">Strongylocentrotus purpuratus</name>
    <name type="common">Purple sea urchin</name>
    <dbReference type="NCBI Taxonomy" id="7668"/>
    <lineage>
        <taxon>Eukaryota</taxon>
        <taxon>Metazoa</taxon>
        <taxon>Echinodermata</taxon>
        <taxon>Eleutherozoa</taxon>
        <taxon>Echinozoa</taxon>
        <taxon>Echinoidea</taxon>
        <taxon>Euechinoidea</taxon>
        <taxon>Echinacea</taxon>
        <taxon>Camarodonta</taxon>
        <taxon>Echinidea</taxon>
        <taxon>Strongylocentrotidae</taxon>
        <taxon>Strongylocentrotus</taxon>
    </lineage>
</organism>
<protein>
    <recommendedName>
        <fullName evidence="9">Selenoprotein O</fullName>
    </recommendedName>
</protein>
<reference evidence="11" key="2">
    <citation type="submission" date="2021-01" db="UniProtKB">
        <authorList>
            <consortium name="EnsemblMetazoa"/>
        </authorList>
    </citation>
    <scope>IDENTIFICATION</scope>
</reference>
<dbReference type="GeneID" id="578344"/>
<evidence type="ECO:0000256" key="2">
    <source>
        <dbReference type="ARBA" id="ARBA00009747"/>
    </source>
</evidence>
<keyword evidence="7" id="KW-0067">ATP-binding</keyword>
<evidence type="ECO:0000256" key="10">
    <source>
        <dbReference type="SAM" id="MobiDB-lite"/>
    </source>
</evidence>
<dbReference type="FunCoup" id="A0A7M7PXN1">
    <property type="interactions" value="704"/>
</dbReference>
<dbReference type="KEGG" id="spu:578344"/>
<evidence type="ECO:0000256" key="3">
    <source>
        <dbReference type="ARBA" id="ARBA00022679"/>
    </source>
</evidence>
<keyword evidence="12" id="KW-1185">Reference proteome</keyword>
<dbReference type="Proteomes" id="UP000007110">
    <property type="component" value="Unassembled WGS sequence"/>
</dbReference>
<dbReference type="CTD" id="83642"/>
<keyword evidence="5" id="KW-0479">Metal-binding</keyword>
<dbReference type="OMA" id="LCVTXSS"/>
<comment type="similarity">
    <text evidence="2">Belongs to the SELO family.</text>
</comment>
<evidence type="ECO:0000313" key="12">
    <source>
        <dbReference type="Proteomes" id="UP000007110"/>
    </source>
</evidence>
<dbReference type="Pfam" id="PF02696">
    <property type="entry name" value="SelO"/>
    <property type="match status" value="1"/>
</dbReference>
<dbReference type="InParanoid" id="A0A7M7PXN1"/>
<comment type="cofactor">
    <cofactor evidence="1">
        <name>Mg(2+)</name>
        <dbReference type="ChEBI" id="CHEBI:18420"/>
    </cofactor>
</comment>
<dbReference type="GO" id="GO:0046872">
    <property type="term" value="F:metal ion binding"/>
    <property type="evidence" value="ECO:0007669"/>
    <property type="project" value="UniProtKB-KW"/>
</dbReference>
<keyword evidence="6" id="KW-0547">Nucleotide-binding</keyword>
<reference evidence="12" key="1">
    <citation type="submission" date="2015-02" db="EMBL/GenBank/DDBJ databases">
        <title>Genome sequencing for Strongylocentrotus purpuratus.</title>
        <authorList>
            <person name="Murali S."/>
            <person name="Liu Y."/>
            <person name="Vee V."/>
            <person name="English A."/>
            <person name="Wang M."/>
            <person name="Skinner E."/>
            <person name="Han Y."/>
            <person name="Muzny D.M."/>
            <person name="Worley K.C."/>
            <person name="Gibbs R.A."/>
        </authorList>
    </citation>
    <scope>NUCLEOTIDE SEQUENCE</scope>
</reference>
<evidence type="ECO:0000256" key="8">
    <source>
        <dbReference type="ARBA" id="ARBA00022842"/>
    </source>
</evidence>
<evidence type="ECO:0000256" key="7">
    <source>
        <dbReference type="ARBA" id="ARBA00022840"/>
    </source>
</evidence>
<dbReference type="OrthoDB" id="10254721at2759"/>
<evidence type="ECO:0000256" key="4">
    <source>
        <dbReference type="ARBA" id="ARBA00022695"/>
    </source>
</evidence>
<accession>A0A7M7PXN1</accession>
<dbReference type="GO" id="GO:0016779">
    <property type="term" value="F:nucleotidyltransferase activity"/>
    <property type="evidence" value="ECO:0007669"/>
    <property type="project" value="UniProtKB-KW"/>
</dbReference>